<dbReference type="Gene3D" id="3.30.70.560">
    <property type="entry name" value="7,8-Dihydro-6-hydroxymethylpterin-pyrophosphokinase HPPK"/>
    <property type="match status" value="1"/>
</dbReference>
<dbReference type="PANTHER" id="PTHR43071:SF1">
    <property type="entry name" value="2-AMINO-4-HYDROXY-6-HYDROXYMETHYLDIHYDROPTERIDINE PYROPHOSPHOKINASE"/>
    <property type="match status" value="1"/>
</dbReference>
<proteinExistence type="inferred from homology"/>
<evidence type="ECO:0000256" key="4">
    <source>
        <dbReference type="ARBA" id="ARBA00016218"/>
    </source>
</evidence>
<dbReference type="Pfam" id="PF01288">
    <property type="entry name" value="HPPK"/>
    <property type="match status" value="1"/>
</dbReference>
<dbReference type="Proteomes" id="UP000236340">
    <property type="component" value="Unassembled WGS sequence"/>
</dbReference>
<evidence type="ECO:0000256" key="12">
    <source>
        <dbReference type="ARBA" id="ARBA00033413"/>
    </source>
</evidence>
<gene>
    <name evidence="14" type="primary">folK</name>
    <name evidence="14" type="ORF">C2E25_00265</name>
</gene>
<dbReference type="UniPathway" id="UPA00077">
    <property type="reaction ID" value="UER00155"/>
</dbReference>
<dbReference type="CDD" id="cd00483">
    <property type="entry name" value="HPPK"/>
    <property type="match status" value="1"/>
</dbReference>
<comment type="pathway">
    <text evidence="1">Cofactor biosynthesis; tetrahydrofolate biosynthesis; 2-amino-4-hydroxy-6-hydroxymethyl-7,8-dihydropteridine diphosphate from 7,8-dihydroneopterin triphosphate: step 4/4.</text>
</comment>
<dbReference type="AlphaFoldDB" id="A0A2K2HEQ0"/>
<protein>
    <recommendedName>
        <fullName evidence="4">2-amino-4-hydroxy-6-hydroxymethyldihydropteridine pyrophosphokinase</fullName>
        <ecNumber evidence="3">2.7.6.3</ecNumber>
    </recommendedName>
    <alternativeName>
        <fullName evidence="11">6-hydroxymethyl-7,8-dihydropterin pyrophosphokinase</fullName>
    </alternativeName>
    <alternativeName>
        <fullName evidence="12">7,8-dihydro-6-hydroxymethylpterin-pyrophosphokinase</fullName>
    </alternativeName>
</protein>
<evidence type="ECO:0000256" key="1">
    <source>
        <dbReference type="ARBA" id="ARBA00005051"/>
    </source>
</evidence>
<dbReference type="PANTHER" id="PTHR43071">
    <property type="entry name" value="2-AMINO-4-HYDROXY-6-HYDROXYMETHYLDIHYDROPTERIDINE PYROPHOSPHOKINASE"/>
    <property type="match status" value="1"/>
</dbReference>
<dbReference type="OrthoDB" id="9808041at2"/>
<dbReference type="GO" id="GO:0046654">
    <property type="term" value="P:tetrahydrofolate biosynthetic process"/>
    <property type="evidence" value="ECO:0007669"/>
    <property type="project" value="UniProtKB-UniPathway"/>
</dbReference>
<keyword evidence="7 14" id="KW-0418">Kinase</keyword>
<evidence type="ECO:0000256" key="2">
    <source>
        <dbReference type="ARBA" id="ARBA00005810"/>
    </source>
</evidence>
<feature type="domain" description="7,8-dihydro-6-hydroxymethylpterin-pyrophosphokinase" evidence="13">
    <location>
        <begin position="89"/>
        <end position="100"/>
    </location>
</feature>
<dbReference type="NCBIfam" id="TIGR01498">
    <property type="entry name" value="folK"/>
    <property type="match status" value="1"/>
</dbReference>
<evidence type="ECO:0000256" key="11">
    <source>
        <dbReference type="ARBA" id="ARBA00029766"/>
    </source>
</evidence>
<dbReference type="GO" id="GO:0016301">
    <property type="term" value="F:kinase activity"/>
    <property type="evidence" value="ECO:0007669"/>
    <property type="project" value="UniProtKB-KW"/>
</dbReference>
<evidence type="ECO:0000256" key="3">
    <source>
        <dbReference type="ARBA" id="ARBA00013253"/>
    </source>
</evidence>
<evidence type="ECO:0000313" key="14">
    <source>
        <dbReference type="EMBL" id="PNU21701.1"/>
    </source>
</evidence>
<dbReference type="PROSITE" id="PS00794">
    <property type="entry name" value="HPPK"/>
    <property type="match status" value="1"/>
</dbReference>
<sequence length="164" mass="18081">MSLVFIGLGANLGDRRANLCHARTALAAMPEVQLVGSSRLYETEPVGGPEGQPAFFNTVLQLQVELDPCRLLERCQDLERACGRKREIRWGPRTLDIDLLLVDAMISRSPELELPHPRLTGRGFVLAPLLDLAPDLPIPGSGGTVGDFWRRGEPWTGIVCRGDW</sequence>
<reference evidence="14 15" key="1">
    <citation type="journal article" date="2018" name="Genome Announc.">
        <title>Genome Sequence of Geothermobacter sp. HR-1 Iron Reducer from the Loihi Seamount.</title>
        <authorList>
            <person name="Smith H."/>
            <person name="Abuyen K."/>
            <person name="Tremblay J."/>
            <person name="Savalia P."/>
            <person name="Perez-Rodriguez I."/>
            <person name="Emerson D."/>
            <person name="Tully B."/>
            <person name="Amend J."/>
        </authorList>
    </citation>
    <scope>NUCLEOTIDE SEQUENCE [LARGE SCALE GENOMIC DNA]</scope>
    <source>
        <strain evidence="14 15">HR-1</strain>
    </source>
</reference>
<dbReference type="GO" id="GO:0005524">
    <property type="term" value="F:ATP binding"/>
    <property type="evidence" value="ECO:0007669"/>
    <property type="project" value="UniProtKB-KW"/>
</dbReference>
<dbReference type="RefSeq" id="WP_103113816.1">
    <property type="nucleotide sequence ID" value="NZ_PPFX01000001.1"/>
</dbReference>
<comment type="caution">
    <text evidence="14">The sequence shown here is derived from an EMBL/GenBank/DDBJ whole genome shotgun (WGS) entry which is preliminary data.</text>
</comment>
<evidence type="ECO:0000256" key="9">
    <source>
        <dbReference type="ARBA" id="ARBA00022909"/>
    </source>
</evidence>
<comment type="function">
    <text evidence="10">Catalyzes the transfer of pyrophosphate from adenosine triphosphate (ATP) to 6-hydroxymethyl-7,8-dihydropterin, an enzymatic step in folate biosynthesis pathway.</text>
</comment>
<dbReference type="EC" id="2.7.6.3" evidence="3"/>
<organism evidence="14 15">
    <name type="scientific">Geothermobacter hydrogeniphilus</name>
    <dbReference type="NCBI Taxonomy" id="1969733"/>
    <lineage>
        <taxon>Bacteria</taxon>
        <taxon>Pseudomonadati</taxon>
        <taxon>Thermodesulfobacteriota</taxon>
        <taxon>Desulfuromonadia</taxon>
        <taxon>Desulfuromonadales</taxon>
        <taxon>Geothermobacteraceae</taxon>
        <taxon>Geothermobacter</taxon>
    </lineage>
</organism>
<comment type="similarity">
    <text evidence="2">Belongs to the HPPK family.</text>
</comment>
<name>A0A2K2HEQ0_9BACT</name>
<dbReference type="GO" id="GO:0046656">
    <property type="term" value="P:folic acid biosynthetic process"/>
    <property type="evidence" value="ECO:0007669"/>
    <property type="project" value="UniProtKB-KW"/>
</dbReference>
<keyword evidence="8" id="KW-0067">ATP-binding</keyword>
<dbReference type="EMBL" id="PPFX01000001">
    <property type="protein sequence ID" value="PNU21701.1"/>
    <property type="molecule type" value="Genomic_DNA"/>
</dbReference>
<evidence type="ECO:0000256" key="5">
    <source>
        <dbReference type="ARBA" id="ARBA00022679"/>
    </source>
</evidence>
<accession>A0A2K2HEQ0</accession>
<dbReference type="GO" id="GO:0003848">
    <property type="term" value="F:2-amino-4-hydroxy-6-hydroxymethyldihydropteridine diphosphokinase activity"/>
    <property type="evidence" value="ECO:0007669"/>
    <property type="project" value="UniProtKB-EC"/>
</dbReference>
<keyword evidence="6" id="KW-0547">Nucleotide-binding</keyword>
<evidence type="ECO:0000256" key="8">
    <source>
        <dbReference type="ARBA" id="ARBA00022840"/>
    </source>
</evidence>
<dbReference type="InterPro" id="IPR035907">
    <property type="entry name" value="Hppk_sf"/>
</dbReference>
<dbReference type="SUPFAM" id="SSF55083">
    <property type="entry name" value="6-hydroxymethyl-7,8-dihydropterin pyrophosphokinase, HPPK"/>
    <property type="match status" value="1"/>
</dbReference>
<evidence type="ECO:0000256" key="6">
    <source>
        <dbReference type="ARBA" id="ARBA00022741"/>
    </source>
</evidence>
<evidence type="ECO:0000256" key="7">
    <source>
        <dbReference type="ARBA" id="ARBA00022777"/>
    </source>
</evidence>
<dbReference type="InterPro" id="IPR000550">
    <property type="entry name" value="Hppk"/>
</dbReference>
<evidence type="ECO:0000256" key="10">
    <source>
        <dbReference type="ARBA" id="ARBA00029409"/>
    </source>
</evidence>
<evidence type="ECO:0000259" key="13">
    <source>
        <dbReference type="PROSITE" id="PS00794"/>
    </source>
</evidence>
<evidence type="ECO:0000313" key="15">
    <source>
        <dbReference type="Proteomes" id="UP000236340"/>
    </source>
</evidence>
<keyword evidence="5" id="KW-0808">Transferase</keyword>
<keyword evidence="9" id="KW-0289">Folate biosynthesis</keyword>